<accession>A0AAD7Z5C9</accession>
<reference evidence="2" key="1">
    <citation type="journal article" date="2023" name="IScience">
        <title>Live-bearing cockroach genome reveals convergent evolutionary mechanisms linked to viviparity in insects and beyond.</title>
        <authorList>
            <person name="Fouks B."/>
            <person name="Harrison M.C."/>
            <person name="Mikhailova A.A."/>
            <person name="Marchal E."/>
            <person name="English S."/>
            <person name="Carruthers M."/>
            <person name="Jennings E.C."/>
            <person name="Chiamaka E.L."/>
            <person name="Frigard R.A."/>
            <person name="Pippel M."/>
            <person name="Attardo G.M."/>
            <person name="Benoit J.B."/>
            <person name="Bornberg-Bauer E."/>
            <person name="Tobe S.S."/>
        </authorList>
    </citation>
    <scope>NUCLEOTIDE SEQUENCE</scope>
    <source>
        <strain evidence="2">Stay&amp;Tobe</strain>
    </source>
</reference>
<feature type="signal peptide" evidence="1">
    <location>
        <begin position="1"/>
        <end position="16"/>
    </location>
</feature>
<evidence type="ECO:0000313" key="3">
    <source>
        <dbReference type="Proteomes" id="UP001233999"/>
    </source>
</evidence>
<evidence type="ECO:0000313" key="2">
    <source>
        <dbReference type="EMBL" id="KAJ9574087.1"/>
    </source>
</evidence>
<reference evidence="2" key="2">
    <citation type="submission" date="2023-05" db="EMBL/GenBank/DDBJ databases">
        <authorList>
            <person name="Fouks B."/>
        </authorList>
    </citation>
    <scope>NUCLEOTIDE SEQUENCE</scope>
    <source>
        <strain evidence="2">Stay&amp;Tobe</strain>
        <tissue evidence="2">Testes</tissue>
    </source>
</reference>
<dbReference type="EMBL" id="JASPKZ010010655">
    <property type="protein sequence ID" value="KAJ9574087.1"/>
    <property type="molecule type" value="Genomic_DNA"/>
</dbReference>
<comment type="caution">
    <text evidence="2">The sequence shown here is derived from an EMBL/GenBank/DDBJ whole genome shotgun (WGS) entry which is preliminary data.</text>
</comment>
<organism evidence="2 3">
    <name type="scientific">Diploptera punctata</name>
    <name type="common">Pacific beetle cockroach</name>
    <dbReference type="NCBI Taxonomy" id="6984"/>
    <lineage>
        <taxon>Eukaryota</taxon>
        <taxon>Metazoa</taxon>
        <taxon>Ecdysozoa</taxon>
        <taxon>Arthropoda</taxon>
        <taxon>Hexapoda</taxon>
        <taxon>Insecta</taxon>
        <taxon>Pterygota</taxon>
        <taxon>Neoptera</taxon>
        <taxon>Polyneoptera</taxon>
        <taxon>Dictyoptera</taxon>
        <taxon>Blattodea</taxon>
        <taxon>Blaberoidea</taxon>
        <taxon>Blaberidae</taxon>
        <taxon>Diplopterinae</taxon>
        <taxon>Diploptera</taxon>
    </lineage>
</organism>
<proteinExistence type="predicted"/>
<gene>
    <name evidence="2" type="ORF">L9F63_008501</name>
</gene>
<name>A0AAD7Z5C9_DIPPU</name>
<keyword evidence="3" id="KW-1185">Reference proteome</keyword>
<keyword evidence="1" id="KW-0732">Signal</keyword>
<feature type="non-terminal residue" evidence="2">
    <location>
        <position position="50"/>
    </location>
</feature>
<feature type="non-terminal residue" evidence="2">
    <location>
        <position position="1"/>
    </location>
</feature>
<dbReference type="AlphaFoldDB" id="A0AAD7Z5C9"/>
<dbReference type="Proteomes" id="UP001233999">
    <property type="component" value="Unassembled WGS sequence"/>
</dbReference>
<evidence type="ECO:0000256" key="1">
    <source>
        <dbReference type="SAM" id="SignalP"/>
    </source>
</evidence>
<sequence>VAVILILTNIIIYVLRHHTIRNMMAEDLRDYGYTVYKETCCKNVNDASAL</sequence>
<feature type="chain" id="PRO_5042195100" evidence="1">
    <location>
        <begin position="17"/>
        <end position="50"/>
    </location>
</feature>
<protein>
    <submittedName>
        <fullName evidence="2">Uncharacterized protein</fullName>
    </submittedName>
</protein>